<keyword evidence="1" id="KW-0813">Transport</keyword>
<accession>A0A2R8AHD6</accession>
<keyword evidence="5 6" id="KW-0408">Iron</keyword>
<evidence type="ECO:0000256" key="4">
    <source>
        <dbReference type="ARBA" id="ARBA00022982"/>
    </source>
</evidence>
<dbReference type="OrthoDB" id="9805828at2"/>
<sequence length="161" mass="16497">MKTILSSAAMIIALSGTAFAEGDAAKGEKDFKKCKSCHAIVDDAGEVIFKGGKTGPNLYGVVGRAAGAAEGFKYGNSIMDAGTAGLVWDADNLAAYIKDPKGFLKEATGDSAAKSKMTFKWGKPENIIAFLATFSAEMPAEAAEGEAAEGEAAEAESTASE</sequence>
<protein>
    <submittedName>
        <fullName evidence="10">Cytochrome c-551</fullName>
    </submittedName>
</protein>
<dbReference type="GO" id="GO:0046872">
    <property type="term" value="F:metal ion binding"/>
    <property type="evidence" value="ECO:0007669"/>
    <property type="project" value="UniProtKB-KW"/>
</dbReference>
<feature type="domain" description="Cytochrome c" evidence="9">
    <location>
        <begin position="22"/>
        <end position="135"/>
    </location>
</feature>
<dbReference type="PROSITE" id="PS51007">
    <property type="entry name" value="CYTC"/>
    <property type="match status" value="1"/>
</dbReference>
<organism evidence="10 11">
    <name type="scientific">Aliiroseovarius pelagivivens</name>
    <dbReference type="NCBI Taxonomy" id="1639690"/>
    <lineage>
        <taxon>Bacteria</taxon>
        <taxon>Pseudomonadati</taxon>
        <taxon>Pseudomonadota</taxon>
        <taxon>Alphaproteobacteria</taxon>
        <taxon>Rhodobacterales</taxon>
        <taxon>Paracoccaceae</taxon>
        <taxon>Aliiroseovarius</taxon>
    </lineage>
</organism>
<evidence type="ECO:0000256" key="3">
    <source>
        <dbReference type="ARBA" id="ARBA00022723"/>
    </source>
</evidence>
<dbReference type="AlphaFoldDB" id="A0A2R8AHD6"/>
<dbReference type="InterPro" id="IPR036909">
    <property type="entry name" value="Cyt_c-like_dom_sf"/>
</dbReference>
<dbReference type="RefSeq" id="WP_108855571.1">
    <property type="nucleotide sequence ID" value="NZ_OMOI01000001.1"/>
</dbReference>
<feature type="compositionally biased region" description="Acidic residues" evidence="7">
    <location>
        <begin position="143"/>
        <end position="154"/>
    </location>
</feature>
<keyword evidence="11" id="KW-1185">Reference proteome</keyword>
<evidence type="ECO:0000259" key="9">
    <source>
        <dbReference type="PROSITE" id="PS51007"/>
    </source>
</evidence>
<evidence type="ECO:0000256" key="7">
    <source>
        <dbReference type="SAM" id="MobiDB-lite"/>
    </source>
</evidence>
<keyword evidence="8" id="KW-0732">Signal</keyword>
<evidence type="ECO:0000313" key="10">
    <source>
        <dbReference type="EMBL" id="SPF75472.1"/>
    </source>
</evidence>
<gene>
    <name evidence="10" type="ORF">ALP8811_00460</name>
</gene>
<reference evidence="10 11" key="1">
    <citation type="submission" date="2018-03" db="EMBL/GenBank/DDBJ databases">
        <authorList>
            <person name="Keele B.F."/>
        </authorList>
    </citation>
    <scope>NUCLEOTIDE SEQUENCE [LARGE SCALE GENOMIC DNA]</scope>
    <source>
        <strain evidence="10 11">CECT 8811</strain>
    </source>
</reference>
<dbReference type="Proteomes" id="UP000244911">
    <property type="component" value="Unassembled WGS sequence"/>
</dbReference>
<keyword evidence="4" id="KW-0249">Electron transport</keyword>
<dbReference type="PANTHER" id="PTHR11961">
    <property type="entry name" value="CYTOCHROME C"/>
    <property type="match status" value="1"/>
</dbReference>
<feature type="region of interest" description="Disordered" evidence="7">
    <location>
        <begin position="141"/>
        <end position="161"/>
    </location>
</feature>
<dbReference type="GO" id="GO:0020037">
    <property type="term" value="F:heme binding"/>
    <property type="evidence" value="ECO:0007669"/>
    <property type="project" value="InterPro"/>
</dbReference>
<dbReference type="EMBL" id="OMOI01000001">
    <property type="protein sequence ID" value="SPF75472.1"/>
    <property type="molecule type" value="Genomic_DNA"/>
</dbReference>
<evidence type="ECO:0000256" key="6">
    <source>
        <dbReference type="PROSITE-ProRule" id="PRU00433"/>
    </source>
</evidence>
<keyword evidence="3 6" id="KW-0479">Metal-binding</keyword>
<evidence type="ECO:0000256" key="1">
    <source>
        <dbReference type="ARBA" id="ARBA00022448"/>
    </source>
</evidence>
<keyword evidence="2 6" id="KW-0349">Heme</keyword>
<evidence type="ECO:0000256" key="2">
    <source>
        <dbReference type="ARBA" id="ARBA00022617"/>
    </source>
</evidence>
<evidence type="ECO:0000313" key="11">
    <source>
        <dbReference type="Proteomes" id="UP000244911"/>
    </source>
</evidence>
<dbReference type="SUPFAM" id="SSF46626">
    <property type="entry name" value="Cytochrome c"/>
    <property type="match status" value="1"/>
</dbReference>
<dbReference type="InterPro" id="IPR009056">
    <property type="entry name" value="Cyt_c-like_dom"/>
</dbReference>
<name>A0A2R8AHD6_9RHOB</name>
<evidence type="ECO:0000256" key="8">
    <source>
        <dbReference type="SAM" id="SignalP"/>
    </source>
</evidence>
<evidence type="ECO:0000256" key="5">
    <source>
        <dbReference type="ARBA" id="ARBA00023004"/>
    </source>
</evidence>
<feature type="chain" id="PRO_5015330662" evidence="8">
    <location>
        <begin position="21"/>
        <end position="161"/>
    </location>
</feature>
<dbReference type="GO" id="GO:0009055">
    <property type="term" value="F:electron transfer activity"/>
    <property type="evidence" value="ECO:0007669"/>
    <property type="project" value="InterPro"/>
</dbReference>
<dbReference type="Gene3D" id="1.10.760.10">
    <property type="entry name" value="Cytochrome c-like domain"/>
    <property type="match status" value="1"/>
</dbReference>
<feature type="signal peptide" evidence="8">
    <location>
        <begin position="1"/>
        <end position="20"/>
    </location>
</feature>
<proteinExistence type="predicted"/>
<dbReference type="InterPro" id="IPR002327">
    <property type="entry name" value="Cyt_c_1A/1B"/>
</dbReference>